<dbReference type="OrthoDB" id="206201at2759"/>
<evidence type="ECO:0000256" key="2">
    <source>
        <dbReference type="ARBA" id="ARBA00022512"/>
    </source>
</evidence>
<dbReference type="InterPro" id="IPR036852">
    <property type="entry name" value="Peptidase_S8/S53_dom_sf"/>
</dbReference>
<dbReference type="InterPro" id="IPR000209">
    <property type="entry name" value="Peptidase_S8/S53_dom"/>
</dbReference>
<reference evidence="15" key="1">
    <citation type="submission" date="2020-11" db="EMBL/GenBank/DDBJ databases">
        <authorList>
            <consortium name="DOE Joint Genome Institute"/>
            <person name="Ahrendt S."/>
            <person name="Riley R."/>
            <person name="Andreopoulos W."/>
            <person name="Labutti K."/>
            <person name="Pangilinan J."/>
            <person name="Ruiz-Duenas F.J."/>
            <person name="Barrasa J.M."/>
            <person name="Sanchez-Garcia M."/>
            <person name="Camarero S."/>
            <person name="Miyauchi S."/>
            <person name="Serrano A."/>
            <person name="Linde D."/>
            <person name="Babiker R."/>
            <person name="Drula E."/>
            <person name="Ayuso-Fernandez I."/>
            <person name="Pacheco R."/>
            <person name="Padilla G."/>
            <person name="Ferreira P."/>
            <person name="Barriuso J."/>
            <person name="Kellner H."/>
            <person name="Castanera R."/>
            <person name="Alfaro M."/>
            <person name="Ramirez L."/>
            <person name="Pisabarro A.G."/>
            <person name="Kuo A."/>
            <person name="Tritt A."/>
            <person name="Lipzen A."/>
            <person name="He G."/>
            <person name="Yan M."/>
            <person name="Ng V."/>
            <person name="Cullen D."/>
            <person name="Martin F."/>
            <person name="Rosso M.-N."/>
            <person name="Henrissat B."/>
            <person name="Hibbett D."/>
            <person name="Martinez A.T."/>
            <person name="Grigoriev I.V."/>
        </authorList>
    </citation>
    <scope>NUCLEOTIDE SEQUENCE</scope>
    <source>
        <strain evidence="15">ATCC 90797</strain>
    </source>
</reference>
<evidence type="ECO:0000256" key="3">
    <source>
        <dbReference type="ARBA" id="ARBA00022525"/>
    </source>
</evidence>
<dbReference type="PANTHER" id="PTHR43806">
    <property type="entry name" value="PEPTIDASE S8"/>
    <property type="match status" value="1"/>
</dbReference>
<dbReference type="PROSITE" id="PS00136">
    <property type="entry name" value="SUBTILASE_ASP"/>
    <property type="match status" value="1"/>
</dbReference>
<protein>
    <submittedName>
        <fullName evidence="15">Pyrolysin</fullName>
    </submittedName>
</protein>
<keyword evidence="4 9" id="KW-0645">Protease</keyword>
<evidence type="ECO:0000256" key="6">
    <source>
        <dbReference type="ARBA" id="ARBA00022801"/>
    </source>
</evidence>
<dbReference type="PROSITE" id="PS00137">
    <property type="entry name" value="SUBTILASE_HIS"/>
    <property type="match status" value="1"/>
</dbReference>
<comment type="similarity">
    <text evidence="1 9 10">Belongs to the peptidase S8 family.</text>
</comment>
<dbReference type="PROSITE" id="PS00138">
    <property type="entry name" value="SUBTILASE_SER"/>
    <property type="match status" value="1"/>
</dbReference>
<feature type="active site" description="Charge relay system" evidence="8 9">
    <location>
        <position position="220"/>
    </location>
</feature>
<keyword evidence="7 9" id="KW-0720">Serine protease</keyword>
<feature type="domain" description="Peptidase S8/S53" evidence="12">
    <location>
        <begin position="162"/>
        <end position="588"/>
    </location>
</feature>
<evidence type="ECO:0000256" key="1">
    <source>
        <dbReference type="ARBA" id="ARBA00011073"/>
    </source>
</evidence>
<dbReference type="InterPro" id="IPR046450">
    <property type="entry name" value="PA_dom_sf"/>
</dbReference>
<accession>A0A9P6AC22</accession>
<dbReference type="GO" id="GO:0006508">
    <property type="term" value="P:proteolysis"/>
    <property type="evidence" value="ECO:0007669"/>
    <property type="project" value="UniProtKB-KW"/>
</dbReference>
<feature type="signal peptide" evidence="11">
    <location>
        <begin position="1"/>
        <end position="21"/>
    </location>
</feature>
<evidence type="ECO:0000256" key="5">
    <source>
        <dbReference type="ARBA" id="ARBA00022729"/>
    </source>
</evidence>
<dbReference type="GO" id="GO:0016020">
    <property type="term" value="C:membrane"/>
    <property type="evidence" value="ECO:0007669"/>
    <property type="project" value="InterPro"/>
</dbReference>
<keyword evidence="16" id="KW-1185">Reference proteome</keyword>
<keyword evidence="3" id="KW-0964">Secreted</keyword>
<evidence type="ECO:0000256" key="10">
    <source>
        <dbReference type="RuleBase" id="RU003355"/>
    </source>
</evidence>
<feature type="domain" description="C5a peptidase/Subtilisin-like protease SBT2-like Fn3-like" evidence="14">
    <location>
        <begin position="610"/>
        <end position="718"/>
    </location>
</feature>
<dbReference type="CDD" id="cd07489">
    <property type="entry name" value="Peptidases_S8_5"/>
    <property type="match status" value="1"/>
</dbReference>
<organism evidence="15 16">
    <name type="scientific">Pleurotus eryngii</name>
    <name type="common">Boletus of the steppes</name>
    <dbReference type="NCBI Taxonomy" id="5323"/>
    <lineage>
        <taxon>Eukaryota</taxon>
        <taxon>Fungi</taxon>
        <taxon>Dikarya</taxon>
        <taxon>Basidiomycota</taxon>
        <taxon>Agaricomycotina</taxon>
        <taxon>Agaricomycetes</taxon>
        <taxon>Agaricomycetidae</taxon>
        <taxon>Agaricales</taxon>
        <taxon>Pleurotineae</taxon>
        <taxon>Pleurotaceae</taxon>
        <taxon>Pleurotus</taxon>
    </lineage>
</organism>
<evidence type="ECO:0000256" key="9">
    <source>
        <dbReference type="PROSITE-ProRule" id="PRU01240"/>
    </source>
</evidence>
<dbReference type="InterPro" id="IPR010435">
    <property type="entry name" value="C5a/SBT2-like_Fn3"/>
</dbReference>
<dbReference type="PANTHER" id="PTHR43806:SF66">
    <property type="entry name" value="SERIN ENDOPEPTIDASE"/>
    <property type="match status" value="1"/>
</dbReference>
<evidence type="ECO:0000256" key="4">
    <source>
        <dbReference type="ARBA" id="ARBA00022670"/>
    </source>
</evidence>
<dbReference type="Pfam" id="PF06280">
    <property type="entry name" value="fn3_5"/>
    <property type="match status" value="1"/>
</dbReference>
<dbReference type="InterPro" id="IPR023828">
    <property type="entry name" value="Peptidase_S8_Ser-AS"/>
</dbReference>
<dbReference type="Pfam" id="PF02225">
    <property type="entry name" value="PA"/>
    <property type="match status" value="1"/>
</dbReference>
<dbReference type="GO" id="GO:0005615">
    <property type="term" value="C:extracellular space"/>
    <property type="evidence" value="ECO:0007669"/>
    <property type="project" value="TreeGrafter"/>
</dbReference>
<name>A0A9P6AC22_PLEER</name>
<dbReference type="InterPro" id="IPR034187">
    <property type="entry name" value="Peptidases_S8_5"/>
</dbReference>
<dbReference type="CDD" id="cd02124">
    <property type="entry name" value="PA_PoS1_like"/>
    <property type="match status" value="1"/>
</dbReference>
<gene>
    <name evidence="15" type="ORF">BDN71DRAFT_1438306</name>
</gene>
<dbReference type="Gene3D" id="3.50.30.30">
    <property type="match status" value="1"/>
</dbReference>
<evidence type="ECO:0000259" key="12">
    <source>
        <dbReference type="Pfam" id="PF00082"/>
    </source>
</evidence>
<dbReference type="SUPFAM" id="SSF52743">
    <property type="entry name" value="Subtilisin-like"/>
    <property type="match status" value="1"/>
</dbReference>
<feature type="domain" description="PA" evidence="13">
    <location>
        <begin position="384"/>
        <end position="455"/>
    </location>
</feature>
<keyword evidence="6 9" id="KW-0378">Hydrolase</keyword>
<evidence type="ECO:0000256" key="7">
    <source>
        <dbReference type="ARBA" id="ARBA00022825"/>
    </source>
</evidence>
<dbReference type="InterPro" id="IPR023827">
    <property type="entry name" value="Peptidase_S8_Asp-AS"/>
</dbReference>
<dbReference type="AlphaFoldDB" id="A0A9P6AC22"/>
<evidence type="ECO:0000256" key="11">
    <source>
        <dbReference type="SAM" id="SignalP"/>
    </source>
</evidence>
<feature type="active site" description="Charge relay system" evidence="8 9">
    <location>
        <position position="171"/>
    </location>
</feature>
<dbReference type="Proteomes" id="UP000807025">
    <property type="component" value="Unassembled WGS sequence"/>
</dbReference>
<dbReference type="Gene3D" id="3.40.50.200">
    <property type="entry name" value="Peptidase S8/S53 domain"/>
    <property type="match status" value="2"/>
</dbReference>
<evidence type="ECO:0000259" key="14">
    <source>
        <dbReference type="Pfam" id="PF06280"/>
    </source>
</evidence>
<dbReference type="PROSITE" id="PS51892">
    <property type="entry name" value="SUBTILASE"/>
    <property type="match status" value="1"/>
</dbReference>
<dbReference type="SUPFAM" id="SSF52025">
    <property type="entry name" value="PA domain"/>
    <property type="match status" value="1"/>
</dbReference>
<keyword evidence="2" id="KW-0134">Cell wall</keyword>
<dbReference type="InterPro" id="IPR003137">
    <property type="entry name" value="PA_domain"/>
</dbReference>
<feature type="active site" description="Charge relay system" evidence="8 9">
    <location>
        <position position="532"/>
    </location>
</feature>
<evidence type="ECO:0000313" key="15">
    <source>
        <dbReference type="EMBL" id="KAF9501691.1"/>
    </source>
</evidence>
<dbReference type="PRINTS" id="PR00723">
    <property type="entry name" value="SUBTILISIN"/>
</dbReference>
<dbReference type="EMBL" id="MU154522">
    <property type="protein sequence ID" value="KAF9501691.1"/>
    <property type="molecule type" value="Genomic_DNA"/>
</dbReference>
<dbReference type="Pfam" id="PF00082">
    <property type="entry name" value="Peptidase_S8"/>
    <property type="match status" value="1"/>
</dbReference>
<dbReference type="GO" id="GO:0004252">
    <property type="term" value="F:serine-type endopeptidase activity"/>
    <property type="evidence" value="ECO:0007669"/>
    <property type="project" value="UniProtKB-UniRule"/>
</dbReference>
<evidence type="ECO:0000313" key="16">
    <source>
        <dbReference type="Proteomes" id="UP000807025"/>
    </source>
</evidence>
<evidence type="ECO:0000259" key="13">
    <source>
        <dbReference type="Pfam" id="PF02225"/>
    </source>
</evidence>
<keyword evidence="5 11" id="KW-0732">Signal</keyword>
<dbReference type="InterPro" id="IPR050131">
    <property type="entry name" value="Peptidase_S8_subtilisin-like"/>
</dbReference>
<comment type="caution">
    <text evidence="15">The sequence shown here is derived from an EMBL/GenBank/DDBJ whole genome shotgun (WGS) entry which is preliminary data.</text>
</comment>
<evidence type="ECO:0000256" key="8">
    <source>
        <dbReference type="PIRSR" id="PIRSR615500-1"/>
    </source>
</evidence>
<dbReference type="InterPro" id="IPR022398">
    <property type="entry name" value="Peptidase_S8_His-AS"/>
</dbReference>
<dbReference type="InterPro" id="IPR015500">
    <property type="entry name" value="Peptidase_S8_subtilisin-rel"/>
</dbReference>
<feature type="chain" id="PRO_5040398400" evidence="11">
    <location>
        <begin position="22"/>
        <end position="897"/>
    </location>
</feature>
<sequence length="897" mass="94538">MKFSLTLSWVVAALFATSSFAAVPLSSINTADTGRYVPDEYIVEMASISGLAGKRAYTGRTVHEELYYHMRKRGVQFDVKTEYDTPDILVGASMKIESPDDIAKVAGIPGVQAIRPIILIPGPKPIESFSVSDPNDSRLSPSPMSTHTMTGVDKLHAQGILGEGIKIGIIDSGIDYKHPSLGGGFGEGFKVSGGWDFVGDRFTGSNTPVPDNDPMDCGGHGTHVAGIIAADPGNEFGVVGNAYKASISGYRVFGCSGSTTDEIIAQSLIRGYNEGMDILTLSLGGVDGWTIGTGSVVASRIAEQGRVVTIAAGNDGSDGAWYTSSPGNGISAISIGSVDNIVVSVQNVNVKGVEHAPIAYLQLLPLNVTGELPIYVTNNDTTVKDDACNPLPATTPDLSGHIVVIHRGTCTFQIKADNAAKFGAKNFLIYNSDDGELTGVSIDGYQAAMISADDGKFLVGQFAAGVEVKLEFPQNGSAATIDSPHGGLTSSFSSYGPTYDMFFKPAVSAPGGNILSTIPTAQGSWGIKSGTSMATPFAAGAAALVLQARGKGKDVAREMRDLFQTTAIPVASSKEEGSIANTVSQQGAGLVQVDRASQYKTLVSPGQLLLNDTANLDSLHTITIRNTGSESALYQLSHVAAGTAQSLKADSKWASLGPVELVDAAAGVTIIPSSVTVSPGSSRRVIVRITPPRGVDESRLPVYSGFINIASKTESLRVTYLGAAGSLKTKAILDNTDAYFGQKLPLVLTPSGEVQSEPKSYTMKDLDTPSLVYRLTFGSPAIKVDLVQKDAGIKPTLTKRGWFSWLFDWGSDVDDLPVVGPLQELEYIPRNSEAPTQADNGFNVFNFNGVFANKTRIEDGEYRVLLRALKVTGNPKKLGDYESWLSPVISINSTSSS</sequence>
<proteinExistence type="inferred from homology"/>